<evidence type="ECO:0000259" key="1">
    <source>
        <dbReference type="Pfam" id="PF06568"/>
    </source>
</evidence>
<evidence type="ECO:0000313" key="3">
    <source>
        <dbReference type="Proteomes" id="UP000182840"/>
    </source>
</evidence>
<dbReference type="OrthoDB" id="8244198at2"/>
<protein>
    <submittedName>
        <fullName evidence="2">DUF1127 domain-containing protein</fullName>
    </submittedName>
</protein>
<keyword evidence="3" id="KW-1185">Reference proteome</keyword>
<sequence>MNIFQNYRNWRRYRSAIDELSRLSSRELDDIGITRADIPHVARRGR</sequence>
<dbReference type="EMBL" id="CP018171">
    <property type="protein sequence ID" value="APH74296.1"/>
    <property type="molecule type" value="Genomic_DNA"/>
</dbReference>
<organism evidence="2 3">
    <name type="scientific">Aquibium oceanicum</name>
    <dbReference type="NCBI Taxonomy" id="1670800"/>
    <lineage>
        <taxon>Bacteria</taxon>
        <taxon>Pseudomonadati</taxon>
        <taxon>Pseudomonadota</taxon>
        <taxon>Alphaproteobacteria</taxon>
        <taxon>Hyphomicrobiales</taxon>
        <taxon>Phyllobacteriaceae</taxon>
        <taxon>Aquibium</taxon>
    </lineage>
</organism>
<feature type="domain" description="YjiS-like" evidence="1">
    <location>
        <begin position="3"/>
        <end position="38"/>
    </location>
</feature>
<reference evidence="3" key="1">
    <citation type="submission" date="2016-11" db="EMBL/GenBank/DDBJ databases">
        <title>Mesorhizobium oceanicum sp. nov., isolated from deep seawater in South China Sea.</title>
        <authorList>
            <person name="Fu G.-Y."/>
        </authorList>
    </citation>
    <scope>NUCLEOTIDE SEQUENCE [LARGE SCALE GENOMIC DNA]</scope>
    <source>
        <strain evidence="3">B7</strain>
    </source>
</reference>
<accession>A0A1L3SXZ6</accession>
<evidence type="ECO:0000313" key="2">
    <source>
        <dbReference type="EMBL" id="APH74296.1"/>
    </source>
</evidence>
<dbReference type="KEGG" id="meso:BSQ44_25225"/>
<dbReference type="RefSeq" id="WP_072607751.1">
    <property type="nucleotide sequence ID" value="NZ_CP018171.1"/>
</dbReference>
<dbReference type="Proteomes" id="UP000182840">
    <property type="component" value="Chromosome"/>
</dbReference>
<gene>
    <name evidence="2" type="ORF">BSQ44_25225</name>
</gene>
<dbReference type="InterPro" id="IPR009506">
    <property type="entry name" value="YjiS-like"/>
</dbReference>
<name>A0A1L3SXZ6_9HYPH</name>
<dbReference type="Pfam" id="PF06568">
    <property type="entry name" value="YjiS-like"/>
    <property type="match status" value="1"/>
</dbReference>
<dbReference type="AlphaFoldDB" id="A0A1L3SXZ6"/>
<proteinExistence type="predicted"/>